<dbReference type="Pfam" id="PF12733">
    <property type="entry name" value="Cadherin-like"/>
    <property type="match status" value="1"/>
</dbReference>
<organism evidence="3 4">
    <name type="scientific">Tetranychus urticae</name>
    <name type="common">Two-spotted spider mite</name>
    <dbReference type="NCBI Taxonomy" id="32264"/>
    <lineage>
        <taxon>Eukaryota</taxon>
        <taxon>Metazoa</taxon>
        <taxon>Ecdysozoa</taxon>
        <taxon>Arthropoda</taxon>
        <taxon>Chelicerata</taxon>
        <taxon>Arachnida</taxon>
        <taxon>Acari</taxon>
        <taxon>Acariformes</taxon>
        <taxon>Trombidiformes</taxon>
        <taxon>Prostigmata</taxon>
        <taxon>Eleutherengona</taxon>
        <taxon>Raphignathae</taxon>
        <taxon>Tetranychoidea</taxon>
        <taxon>Tetranychidae</taxon>
        <taxon>Tetranychus</taxon>
    </lineage>
</organism>
<dbReference type="PANTHER" id="PTHR14776:SF1">
    <property type="entry name" value="CADHERIN-LIKE AND PC-ESTERASE DOMAIN-CONTAINING PROTEIN 1"/>
    <property type="match status" value="1"/>
</dbReference>
<dbReference type="InterPro" id="IPR057106">
    <property type="entry name" value="NXPE4_C"/>
</dbReference>
<protein>
    <submittedName>
        <fullName evidence="3">Uncharacterized protein</fullName>
    </submittedName>
</protein>
<dbReference type="InterPro" id="IPR025883">
    <property type="entry name" value="Cadherin-like_domain"/>
</dbReference>
<evidence type="ECO:0000313" key="3">
    <source>
        <dbReference type="EnsemblMetazoa" id="tetur13g03330.1"/>
    </source>
</evidence>
<reference evidence="3" key="2">
    <citation type="submission" date="2015-06" db="UniProtKB">
        <authorList>
            <consortium name="EnsemblMetazoa"/>
        </authorList>
    </citation>
    <scope>IDENTIFICATION</scope>
</reference>
<accession>T1KKD3</accession>
<dbReference type="eggNOG" id="ENOG502QQAY">
    <property type="taxonomic scope" value="Eukaryota"/>
</dbReference>
<feature type="domain" description="NXPE C-terminal" evidence="2">
    <location>
        <begin position="724"/>
        <end position="918"/>
    </location>
</feature>
<dbReference type="HOGENOM" id="CLU_011328_0_0_1"/>
<sequence length="975" mass="109972">MESVSLMNKTRLAIIRSSNTIGSKDISIYKWALRKHGFLIEMDNMKNKVNKMNSQENDSAWNFLICLDYSGSDDDFSCFNAKTEGSSYQKRDGIPGLKGLLGTKESFCSTIHEIHKISTMKNPFSPLCFILPHQYQAFLDVSDALGYSASWAFHTEIDRQSINIFTDEGRNKLRDYTLQSGIIQQTISNPLTLFGSTLTIRLFIAITSINPLRAYIHKGGLVYYTVNHTKSDKTFEKVNGHLWTLDNFWDYMTINYGANNVSYAQSSIKNHLTQFLLITEALLLGQMSSLTELNHQSSSSSSYSTASLDNEKIFESTVSLLAFDVTLNSSLDSWILGVSMGSQLQKANHPENGFLFNKLLRTIYDDYLSLITATTTTNSFSNSVQIESLNVVNEVYSTLIKVLNQDNVGLMGLNCHITHDVCLSSSDLTYLLNWKSEEKLNSNGFQCLYPTLESSPFIKLIEETSSKIVKTKLEKGRNSLMVHRTWDLHAFLMQMDIVSRRIKDEQNFPSQLNSNPMNHQQPTSPNFTSPIDSTAFCNQDESSLPYISSLKINPTLNLNPAFSPQITQYYANVTHDILIITVYGAAMHCSSEVRVEGKFGPSRPTNYTLGLGINKVALVVVDVSQAEPMVINTYNVYINRLPLTSLKLEPTKMHKVCHLNQDCDLTVYPHEKCGLIGDGFSWFSHLEKRKSLSSCSSGSEPGKWSIPCLSCKQKSSCIWSSSRWQPDSCEYDQYDSMQLSKCLSGRKILFIGDSTNRGLMNYLMEKLNGSLSDGNKTHELRIYDKLNQGKTLIGFNYYPKFWLPSFKRLTFDKTVHELIEKALPLANTSDTVLIFGGVQWLASQHINLLLQSLSSLQLTGIKVIMKTLGAGFHQKIDGIHSLSLDEQQKLALHNQRLIELAESHNIAVVDTYNMTISRYKDFYPGKCLCHFHQVVPIQEINQSGQPWTRYHIEGDINAACGEILINLLCQNKTLN</sequence>
<dbReference type="STRING" id="32264.T1KKD3"/>
<name>T1KKD3_TETUR</name>
<reference evidence="4" key="1">
    <citation type="submission" date="2011-08" db="EMBL/GenBank/DDBJ databases">
        <authorList>
            <person name="Rombauts S."/>
        </authorList>
    </citation>
    <scope>NUCLEOTIDE SEQUENCE</scope>
    <source>
        <strain evidence="4">London</strain>
    </source>
</reference>
<dbReference type="PANTHER" id="PTHR14776">
    <property type="entry name" value="CADHERIN-LIKE AND PC-ESTERASE DOMAIN-CONTAINING PROTEIN 1"/>
    <property type="match status" value="1"/>
</dbReference>
<dbReference type="InterPro" id="IPR004344">
    <property type="entry name" value="TTL/TTLL_fam"/>
</dbReference>
<dbReference type="EMBL" id="CAEY01000175">
    <property type="status" value="NOT_ANNOTATED_CDS"/>
    <property type="molecule type" value="Genomic_DNA"/>
</dbReference>
<evidence type="ECO:0000313" key="4">
    <source>
        <dbReference type="Proteomes" id="UP000015104"/>
    </source>
</evidence>
<evidence type="ECO:0000259" key="1">
    <source>
        <dbReference type="Pfam" id="PF12733"/>
    </source>
</evidence>
<dbReference type="Gene3D" id="3.30.470.20">
    <property type="entry name" value="ATP-grasp fold, B domain"/>
    <property type="match status" value="1"/>
</dbReference>
<evidence type="ECO:0000259" key="2">
    <source>
        <dbReference type="Pfam" id="PF24536"/>
    </source>
</evidence>
<dbReference type="EnsemblMetazoa" id="tetur13g03330.1">
    <property type="protein sequence ID" value="tetur13g03330.1"/>
    <property type="gene ID" value="tetur13g03330"/>
</dbReference>
<dbReference type="AlphaFoldDB" id="T1KKD3"/>
<feature type="domain" description="Cadherin-like beta-sandwich-like" evidence="1">
    <location>
        <begin position="549"/>
        <end position="640"/>
    </location>
</feature>
<dbReference type="Proteomes" id="UP000015104">
    <property type="component" value="Unassembled WGS sequence"/>
</dbReference>
<dbReference type="PROSITE" id="PS51221">
    <property type="entry name" value="TTL"/>
    <property type="match status" value="1"/>
</dbReference>
<proteinExistence type="predicted"/>
<dbReference type="Pfam" id="PF24536">
    <property type="entry name" value="NXPE4_C"/>
    <property type="match status" value="1"/>
</dbReference>
<keyword evidence="4" id="KW-1185">Reference proteome</keyword>
<dbReference type="Pfam" id="PF03133">
    <property type="entry name" value="TTL"/>
    <property type="match status" value="1"/>
</dbReference>